<reference evidence="1 2" key="1">
    <citation type="submission" date="2024-02" db="EMBL/GenBank/DDBJ databases">
        <authorList>
            <person name="Vignale AGUSTIN F."/>
            <person name="Sosa J E."/>
            <person name="Modenutti C."/>
        </authorList>
    </citation>
    <scope>NUCLEOTIDE SEQUENCE [LARGE SCALE GENOMIC DNA]</scope>
</reference>
<evidence type="ECO:0000313" key="2">
    <source>
        <dbReference type="Proteomes" id="UP001642360"/>
    </source>
</evidence>
<proteinExistence type="predicted"/>
<dbReference type="AlphaFoldDB" id="A0ABC8S718"/>
<protein>
    <submittedName>
        <fullName evidence="1">Uncharacterized protein</fullName>
    </submittedName>
</protein>
<comment type="caution">
    <text evidence="1">The sequence shown here is derived from an EMBL/GenBank/DDBJ whole genome shotgun (WGS) entry which is preliminary data.</text>
</comment>
<dbReference type="EMBL" id="CAUOFW020002280">
    <property type="protein sequence ID" value="CAK9152672.1"/>
    <property type="molecule type" value="Genomic_DNA"/>
</dbReference>
<evidence type="ECO:0000313" key="1">
    <source>
        <dbReference type="EMBL" id="CAK9152672.1"/>
    </source>
</evidence>
<organism evidence="1 2">
    <name type="scientific">Ilex paraguariensis</name>
    <name type="common">yerba mate</name>
    <dbReference type="NCBI Taxonomy" id="185542"/>
    <lineage>
        <taxon>Eukaryota</taxon>
        <taxon>Viridiplantae</taxon>
        <taxon>Streptophyta</taxon>
        <taxon>Embryophyta</taxon>
        <taxon>Tracheophyta</taxon>
        <taxon>Spermatophyta</taxon>
        <taxon>Magnoliopsida</taxon>
        <taxon>eudicotyledons</taxon>
        <taxon>Gunneridae</taxon>
        <taxon>Pentapetalae</taxon>
        <taxon>asterids</taxon>
        <taxon>campanulids</taxon>
        <taxon>Aquifoliales</taxon>
        <taxon>Aquifoliaceae</taxon>
        <taxon>Ilex</taxon>
    </lineage>
</organism>
<gene>
    <name evidence="1" type="ORF">ILEXP_LOCUS20897</name>
</gene>
<dbReference type="Proteomes" id="UP001642360">
    <property type="component" value="Unassembled WGS sequence"/>
</dbReference>
<accession>A0ABC8S718</accession>
<keyword evidence="2" id="KW-1185">Reference proteome</keyword>
<name>A0ABC8S718_9AQUA</name>
<sequence length="67" mass="7082">MTTHCEVDFQQNDSFMYPMNALSMDTLNKSVGAILDAKRGKLVKQPSTVSQVVGGQASSFAGTSVVG</sequence>